<dbReference type="Proteomes" id="UP000186817">
    <property type="component" value="Unassembled WGS sequence"/>
</dbReference>
<feature type="transmembrane region" description="Helical" evidence="3">
    <location>
        <begin position="78"/>
        <end position="102"/>
    </location>
</feature>
<evidence type="ECO:0000256" key="1">
    <source>
        <dbReference type="SAM" id="Coils"/>
    </source>
</evidence>
<accession>A0A1Q9DF30</accession>
<name>A0A1Q9DF30_SYMMI</name>
<reference evidence="4 5" key="1">
    <citation type="submission" date="2016-02" db="EMBL/GenBank/DDBJ databases">
        <title>Genome analysis of coral dinoflagellate symbionts highlights evolutionary adaptations to a symbiotic lifestyle.</title>
        <authorList>
            <person name="Aranda M."/>
            <person name="Li Y."/>
            <person name="Liew Y.J."/>
            <person name="Baumgarten S."/>
            <person name="Simakov O."/>
            <person name="Wilson M."/>
            <person name="Piel J."/>
            <person name="Ashoor H."/>
            <person name="Bougouffa S."/>
            <person name="Bajic V.B."/>
            <person name="Ryu T."/>
            <person name="Ravasi T."/>
            <person name="Bayer T."/>
            <person name="Micklem G."/>
            <person name="Kim H."/>
            <person name="Bhak J."/>
            <person name="Lajeunesse T.C."/>
            <person name="Voolstra C.R."/>
        </authorList>
    </citation>
    <scope>NUCLEOTIDE SEQUENCE [LARGE SCALE GENOMIC DNA]</scope>
    <source>
        <strain evidence="4 5">CCMP2467</strain>
    </source>
</reference>
<feature type="compositionally biased region" description="Acidic residues" evidence="2">
    <location>
        <begin position="191"/>
        <end position="205"/>
    </location>
</feature>
<feature type="coiled-coil region" evidence="1">
    <location>
        <begin position="378"/>
        <end position="439"/>
    </location>
</feature>
<feature type="transmembrane region" description="Helical" evidence="3">
    <location>
        <begin position="6"/>
        <end position="25"/>
    </location>
</feature>
<keyword evidence="1" id="KW-0175">Coiled coil</keyword>
<comment type="caution">
    <text evidence="4">The sequence shown here is derived from an EMBL/GenBank/DDBJ whole genome shotgun (WGS) entry which is preliminary data.</text>
</comment>
<keyword evidence="3" id="KW-0812">Transmembrane</keyword>
<keyword evidence="5" id="KW-1185">Reference proteome</keyword>
<dbReference type="AlphaFoldDB" id="A0A1Q9DF30"/>
<keyword evidence="3" id="KW-0472">Membrane</keyword>
<organism evidence="4 5">
    <name type="scientific">Symbiodinium microadriaticum</name>
    <name type="common">Dinoflagellate</name>
    <name type="synonym">Zooxanthella microadriatica</name>
    <dbReference type="NCBI Taxonomy" id="2951"/>
    <lineage>
        <taxon>Eukaryota</taxon>
        <taxon>Sar</taxon>
        <taxon>Alveolata</taxon>
        <taxon>Dinophyceae</taxon>
        <taxon>Suessiales</taxon>
        <taxon>Symbiodiniaceae</taxon>
        <taxon>Symbiodinium</taxon>
    </lineage>
</organism>
<dbReference type="OrthoDB" id="439047at2759"/>
<evidence type="ECO:0000256" key="3">
    <source>
        <dbReference type="SAM" id="Phobius"/>
    </source>
</evidence>
<feature type="transmembrane region" description="Helical" evidence="3">
    <location>
        <begin position="538"/>
        <end position="556"/>
    </location>
</feature>
<evidence type="ECO:0000256" key="2">
    <source>
        <dbReference type="SAM" id="MobiDB-lite"/>
    </source>
</evidence>
<evidence type="ECO:0000313" key="4">
    <source>
        <dbReference type="EMBL" id="OLP93690.1"/>
    </source>
</evidence>
<gene>
    <name evidence="4" type="ORF">AK812_SmicGene24361</name>
</gene>
<feature type="region of interest" description="Disordered" evidence="2">
    <location>
        <begin position="184"/>
        <end position="222"/>
    </location>
</feature>
<evidence type="ECO:0000313" key="5">
    <source>
        <dbReference type="Proteomes" id="UP000186817"/>
    </source>
</evidence>
<protein>
    <submittedName>
        <fullName evidence="4">Uncharacterized protein</fullName>
    </submittedName>
</protein>
<feature type="transmembrane region" description="Helical" evidence="3">
    <location>
        <begin position="506"/>
        <end position="526"/>
    </location>
</feature>
<keyword evidence="3" id="KW-1133">Transmembrane helix</keyword>
<feature type="transmembrane region" description="Helical" evidence="3">
    <location>
        <begin position="468"/>
        <end position="485"/>
    </location>
</feature>
<proteinExistence type="predicted"/>
<sequence>MLTSISIIAMAIAIDPVQLYVWLIWRNLAPKVSLLCFALKAQSIITTVPPAGTAAVEQHRSNDDFKGRSNQPQEPHHFMMVMMVIIIIIIVTITITVTIIIINNNSNTVAIMPRAAADLNRSSTMLSRVHSFFDVSAGVGTQAGKGSTDGMRTGGETFNAEGVLDPTKLDPIQAAMYVAQMYDKKQRNQEDEKEEELSSDSEEGDDQAKDASKSQSGKTLYPPGLYEKMKKFYSLPEPWWHDPTKLSTIGPGNSSVDEEPVGLHPVDISNSANLRNKDGSIRVFDAAGGAHGPLTNCDGSTSKPTNLGSSAPPAAPMARGVVALAVASVFGGLPAALAKGDAQELLEKALRVHSDVQHLADGLATENKKVQDDIQQMADGLATENEKVREDVQKLADRLATESKKAADVGSGEDAKSLLQEAKAEVQAVEKSAQSTAEHIQRLTDGLGADEPQETYEIHAGAGIPWNAVWPCVILVALIYIYLAVGIFMPDPMGYERLKVDGRDAALVLAALLYWVVMPLALVTLGFGATCEEGAPNVAYITYGVCFVIHFARIFWAMAGSLKDSSTTAPKLIFMLGLAALEHFDMASDALFTGTSAACSEQITSLWLQSWHEVPGGDLMVPVLDKMGFSGVALVLRLGS</sequence>
<dbReference type="EMBL" id="LSRX01000572">
    <property type="protein sequence ID" value="OLP93690.1"/>
    <property type="molecule type" value="Genomic_DNA"/>
</dbReference>